<protein>
    <recommendedName>
        <fullName evidence="4">Chorein N-terminal domain-containing protein</fullName>
    </recommendedName>
</protein>
<dbReference type="InterPro" id="IPR026728">
    <property type="entry name" value="BLTP3A/B"/>
</dbReference>
<feature type="region of interest" description="Disordered" evidence="1">
    <location>
        <begin position="1176"/>
        <end position="1210"/>
    </location>
</feature>
<evidence type="ECO:0000313" key="3">
    <source>
        <dbReference type="Proteomes" id="UP001497512"/>
    </source>
</evidence>
<gene>
    <name evidence="2" type="ORF">CSSPTR1EN2_LOCUS9581</name>
</gene>
<proteinExistence type="predicted"/>
<name>A0ABP0TZE9_9BRYO</name>
<keyword evidence="3" id="KW-1185">Reference proteome</keyword>
<dbReference type="PANTHER" id="PTHR22774">
    <property type="entry name" value="CHOREIN N-TERMINAL DOMAIN-CONTAINING PROTEIN"/>
    <property type="match status" value="1"/>
</dbReference>
<reference evidence="2" key="1">
    <citation type="submission" date="2024-02" db="EMBL/GenBank/DDBJ databases">
        <authorList>
            <consortium name="ELIXIR-Norway"/>
            <consortium name="Elixir Norway"/>
        </authorList>
    </citation>
    <scope>NUCLEOTIDE SEQUENCE</scope>
</reference>
<evidence type="ECO:0000313" key="2">
    <source>
        <dbReference type="EMBL" id="CAK9209233.1"/>
    </source>
</evidence>
<dbReference type="PANTHER" id="PTHR22774:SF11">
    <property type="entry name" value="CHOREIN N-TERMINAL DOMAIN-CONTAINING PROTEIN"/>
    <property type="match status" value="1"/>
</dbReference>
<dbReference type="Proteomes" id="UP001497512">
    <property type="component" value="Chromosome 17"/>
</dbReference>
<dbReference type="EMBL" id="OZ019909">
    <property type="protein sequence ID" value="CAK9209233.1"/>
    <property type="molecule type" value="Genomic_DNA"/>
</dbReference>
<dbReference type="Pfam" id="PF24917">
    <property type="entry name" value="BLTP3A_B"/>
    <property type="match status" value="1"/>
</dbReference>
<evidence type="ECO:0008006" key="4">
    <source>
        <dbReference type="Google" id="ProtNLM"/>
    </source>
</evidence>
<feature type="compositionally biased region" description="Polar residues" evidence="1">
    <location>
        <begin position="1201"/>
        <end position="1210"/>
    </location>
</feature>
<evidence type="ECO:0000256" key="1">
    <source>
        <dbReference type="SAM" id="MobiDB-lite"/>
    </source>
</evidence>
<sequence>MMESLLLRALESTLRYWLKTFSRDQFKLRGRSIHLHNLDVDGAALHASVGLPPSLQVTEARANRLELKIPSLSNVNREPIVVEIDKLEVIIAEQLLSDLGYIPGTISNYSGENYSYGYSDKLADGMTVHVETVHVLLETKAGKKGEGGATWGSFVSITMRNLNLFTTNEYWQVVPLNQAREFSNNKRAIYVFKKLEWDSLSIYLLPHTEMYKSGQWTEPPSMDGSEWASNGGQMSWHGESFLENVSGSAHITIKRTEQNNPLGLEVQLHVPEMLCPSLSELGLRALLRFMTGLYIAMNRNDAKVRGTQPGDVSRTSLGVTVDHIFLCIKDTEIQLELLMQSLQYVRASISDVDSTQTMTQFVLLYFFMRDSFSKPSSTLIQPNMQTSGPTTMPPIPSFANEKLWPRLHPLESEWVPRSESVPMLCLYSSQTTPSPAAPTLASQTVVQCQPLKINLQEEICLQIACFLADGVSVDQGVVLPDTSLHAMYFSLKEVDLMVPMKKKNKALHIETGKVASFSGATLHVEGVMMAQSPFVNFRSLNLEKDSACHRMWKDQPVDSSQLRWMMRANQVCIALEAGSSDDDSQQSMSMTEAKWDGGLWQCVQMFDLNIEVAMATADGRPLMIKPPPGGTLRFGISCRRCVCNVSWGQFLFVLELYTYLCKVIESFGEKLGTSFMGFHGQGSAVQLIEMVPGNSAAILTMSTMELKIFNSMPRDRAGHSAPLVQILSWDFTLNVAHETLAGALKVTSKVLWQDVQVDLSLPAPAMSSQTNPVTYGTKKTHAISSNDFSSSVNSEVVGARPERKEGSASQQLSQDMCTVIWIGEERGSMVSAQREVAQREAYSAHPPFLDITMEDVIPHKEQVGTQRLKVVAKVSGVRMGGGMCYIEALLHGLNVLEPNGTPGDDVKKMIRILADSPFTQCFQTSTDAVRGDMPTSSTEEQSWEMGIPDTIDIDIQLLDWLFPLKETMESPQQEYSALGEDRCWYITFGCMQIMAQGSKVLTKKDTQIHTIPVQNVTMKIGGFQALKSPFLASLKTYNLDSVEVGAKTDVAQNAFGDTEFRGMGTSKDPVHQMGNEQTMTSHKPSTIPSITDRNGFDVEVSLVEQEDDLDPSIWMGRWIAESFRVAVRDPVEISATRQELERVVELFKSEFQAARQIAAGLLKLLELPLSTSQPNLEQFSDAGSSSSSLDKVLSPDKEFQNDNTGLSKETRPSATLLSSQVLTKRDKDIAALEAAIASAKVACSKIGEHMIWVQEDRCASVSSLFCCKTVLTDRAPVSEFSALRVQLQSMQTILQSLKNEDH</sequence>
<accession>A0ABP0TZE9</accession>
<organism evidence="2 3">
    <name type="scientific">Sphagnum troendelagicum</name>
    <dbReference type="NCBI Taxonomy" id="128251"/>
    <lineage>
        <taxon>Eukaryota</taxon>
        <taxon>Viridiplantae</taxon>
        <taxon>Streptophyta</taxon>
        <taxon>Embryophyta</taxon>
        <taxon>Bryophyta</taxon>
        <taxon>Sphagnophytina</taxon>
        <taxon>Sphagnopsida</taxon>
        <taxon>Sphagnales</taxon>
        <taxon>Sphagnaceae</taxon>
        <taxon>Sphagnum</taxon>
    </lineage>
</organism>